<reference evidence="1" key="2">
    <citation type="submission" date="2021-08" db="EMBL/GenBank/DDBJ databases">
        <authorList>
            <person name="Tani A."/>
            <person name="Ola A."/>
            <person name="Ogura Y."/>
            <person name="Katsura K."/>
            <person name="Hayashi T."/>
        </authorList>
    </citation>
    <scope>NUCLEOTIDE SEQUENCE</scope>
    <source>
        <strain evidence="1">DSM 19015</strain>
    </source>
</reference>
<evidence type="ECO:0000313" key="1">
    <source>
        <dbReference type="EMBL" id="GJD93444.1"/>
    </source>
</evidence>
<accession>A0ABQ4RRV6</accession>
<evidence type="ECO:0000313" key="2">
    <source>
        <dbReference type="Proteomes" id="UP001055125"/>
    </source>
</evidence>
<proteinExistence type="predicted"/>
<dbReference type="EMBL" id="BPQP01000008">
    <property type="protein sequence ID" value="GJD93444.1"/>
    <property type="molecule type" value="Genomic_DNA"/>
</dbReference>
<name>A0ABQ4RRV6_9HYPH</name>
<sequence length="129" mass="14416">MIRKRLPSNATLADVFRELVEPEEYLRRLLGNMRFCQKHHGNAFVRIGVTGKSGGGTKGLAPSYRIDYPAAEEAVAVFNGFGGTSHSAFTPTNTLETNWSRDHLTIREVQALYDAVKKDETLKARRANH</sequence>
<dbReference type="Proteomes" id="UP001055125">
    <property type="component" value="Unassembled WGS sequence"/>
</dbReference>
<keyword evidence="2" id="KW-1185">Reference proteome</keyword>
<reference evidence="1" key="1">
    <citation type="journal article" date="2021" name="Front. Microbiol.">
        <title>Comprehensive Comparative Genomics and Phenotyping of Methylobacterium Species.</title>
        <authorList>
            <person name="Alessa O."/>
            <person name="Ogura Y."/>
            <person name="Fujitani Y."/>
            <person name="Takami H."/>
            <person name="Hayashi T."/>
            <person name="Sahin N."/>
            <person name="Tani A."/>
        </authorList>
    </citation>
    <scope>NUCLEOTIDE SEQUENCE</scope>
    <source>
        <strain evidence="1">DSM 19015</strain>
    </source>
</reference>
<organism evidence="1 2">
    <name type="scientific">Methylobacterium iners</name>
    <dbReference type="NCBI Taxonomy" id="418707"/>
    <lineage>
        <taxon>Bacteria</taxon>
        <taxon>Pseudomonadati</taxon>
        <taxon>Pseudomonadota</taxon>
        <taxon>Alphaproteobacteria</taxon>
        <taxon>Hyphomicrobiales</taxon>
        <taxon>Methylobacteriaceae</taxon>
        <taxon>Methylobacterium</taxon>
    </lineage>
</organism>
<comment type="caution">
    <text evidence="1">The sequence shown here is derived from an EMBL/GenBank/DDBJ whole genome shotgun (WGS) entry which is preliminary data.</text>
</comment>
<dbReference type="RefSeq" id="WP_238242648.1">
    <property type="nucleotide sequence ID" value="NZ_BPQP01000008.1"/>
</dbReference>
<evidence type="ECO:0008006" key="3">
    <source>
        <dbReference type="Google" id="ProtNLM"/>
    </source>
</evidence>
<protein>
    <recommendedName>
        <fullName evidence="3">YdhG-like domain-containing protein</fullName>
    </recommendedName>
</protein>
<gene>
    <name evidence="1" type="ORF">OCOJLMKI_0638</name>
</gene>